<dbReference type="Proteomes" id="UP000193689">
    <property type="component" value="Unassembled WGS sequence"/>
</dbReference>
<feature type="region of interest" description="Disordered" evidence="1">
    <location>
        <begin position="91"/>
        <end position="114"/>
    </location>
</feature>
<feature type="chain" id="PRO_5012982834" description="Siderophore biosynthesis enzyme" evidence="2">
    <location>
        <begin position="22"/>
        <end position="225"/>
    </location>
</feature>
<keyword evidence="2" id="KW-0732">Signal</keyword>
<dbReference type="InParanoid" id="A0A1Y2DAP2"/>
<evidence type="ECO:0000256" key="1">
    <source>
        <dbReference type="SAM" id="MobiDB-lite"/>
    </source>
</evidence>
<gene>
    <name evidence="3" type="ORF">BCR38DRAFT_451084</name>
</gene>
<dbReference type="GeneID" id="63777653"/>
<dbReference type="OrthoDB" id="3942074at2759"/>
<dbReference type="STRING" id="1141098.A0A1Y2DAP2"/>
<dbReference type="RefSeq" id="XP_040710057.1">
    <property type="nucleotide sequence ID" value="XM_040861441.1"/>
</dbReference>
<organism evidence="3 4">
    <name type="scientific">Pseudomassariella vexata</name>
    <dbReference type="NCBI Taxonomy" id="1141098"/>
    <lineage>
        <taxon>Eukaryota</taxon>
        <taxon>Fungi</taxon>
        <taxon>Dikarya</taxon>
        <taxon>Ascomycota</taxon>
        <taxon>Pezizomycotina</taxon>
        <taxon>Sordariomycetes</taxon>
        <taxon>Xylariomycetidae</taxon>
        <taxon>Amphisphaeriales</taxon>
        <taxon>Pseudomassariaceae</taxon>
        <taxon>Pseudomassariella</taxon>
    </lineage>
</organism>
<dbReference type="AlphaFoldDB" id="A0A1Y2DAP2"/>
<keyword evidence="4" id="KW-1185">Reference proteome</keyword>
<feature type="compositionally biased region" description="Low complexity" evidence="1">
    <location>
        <begin position="94"/>
        <end position="114"/>
    </location>
</feature>
<comment type="caution">
    <text evidence="3">The sequence shown here is derived from an EMBL/GenBank/DDBJ whole genome shotgun (WGS) entry which is preliminary data.</text>
</comment>
<name>A0A1Y2DAP2_9PEZI</name>
<accession>A0A1Y2DAP2</accession>
<evidence type="ECO:0000256" key="2">
    <source>
        <dbReference type="SAM" id="SignalP"/>
    </source>
</evidence>
<feature type="signal peptide" evidence="2">
    <location>
        <begin position="1"/>
        <end position="21"/>
    </location>
</feature>
<reference evidence="3 4" key="1">
    <citation type="submission" date="2016-07" db="EMBL/GenBank/DDBJ databases">
        <title>Pervasive Adenine N6-methylation of Active Genes in Fungi.</title>
        <authorList>
            <consortium name="DOE Joint Genome Institute"/>
            <person name="Mondo S.J."/>
            <person name="Dannebaum R.O."/>
            <person name="Kuo R.C."/>
            <person name="Labutti K."/>
            <person name="Haridas S."/>
            <person name="Kuo A."/>
            <person name="Salamov A."/>
            <person name="Ahrendt S.R."/>
            <person name="Lipzen A."/>
            <person name="Sullivan W."/>
            <person name="Andreopoulos W.B."/>
            <person name="Clum A."/>
            <person name="Lindquist E."/>
            <person name="Daum C."/>
            <person name="Ramamoorthy G.K."/>
            <person name="Gryganskyi A."/>
            <person name="Culley D."/>
            <person name="Magnuson J.K."/>
            <person name="James T.Y."/>
            <person name="O'Malley M.A."/>
            <person name="Stajich J.E."/>
            <person name="Spatafora J.W."/>
            <person name="Visel A."/>
            <person name="Grigoriev I.V."/>
        </authorList>
    </citation>
    <scope>NUCLEOTIDE SEQUENCE [LARGE SCALE GENOMIC DNA]</scope>
    <source>
        <strain evidence="3 4">CBS 129021</strain>
    </source>
</reference>
<evidence type="ECO:0000313" key="3">
    <source>
        <dbReference type="EMBL" id="ORY56340.1"/>
    </source>
</evidence>
<protein>
    <recommendedName>
        <fullName evidence="5">Siderophore biosynthesis enzyme</fullName>
    </recommendedName>
</protein>
<evidence type="ECO:0000313" key="4">
    <source>
        <dbReference type="Proteomes" id="UP000193689"/>
    </source>
</evidence>
<evidence type="ECO:0008006" key="5">
    <source>
        <dbReference type="Google" id="ProtNLM"/>
    </source>
</evidence>
<sequence length="225" mass="21750">MFTKSQIPVLVAALLATPITAKTDLSGCTSSETVTYGGASMIWYVPGTGEICAFLDCGGGRAPAKTTVPGCPQYSGTASYAPSFLPGFGGDSVPATATTTEETKTPTATSAGGVKSSGAVSDTLMVTIPTITATIDSTSDLVLHTTFSTGTLSQGGFSNETVVSGVATKTGTSTALATETASVAKSGTASASASGSAAATGAGPVVTAGPLGLIFGLVAGVAAMV</sequence>
<proteinExistence type="predicted"/>
<dbReference type="EMBL" id="MCFJ01000023">
    <property type="protein sequence ID" value="ORY56340.1"/>
    <property type="molecule type" value="Genomic_DNA"/>
</dbReference>